<comment type="caution">
    <text evidence="2">The sequence shown here is derived from an EMBL/GenBank/DDBJ whole genome shotgun (WGS) entry which is preliminary data.</text>
</comment>
<keyword evidence="1" id="KW-0812">Transmembrane</keyword>
<keyword evidence="1" id="KW-0472">Membrane</keyword>
<evidence type="ECO:0000256" key="1">
    <source>
        <dbReference type="SAM" id="Phobius"/>
    </source>
</evidence>
<evidence type="ECO:0000313" key="2">
    <source>
        <dbReference type="EMBL" id="TVT17546.1"/>
    </source>
</evidence>
<dbReference type="OrthoDB" id="5197779at2"/>
<organism evidence="2 3">
    <name type="scientific">Amycolatopsis acidiphila</name>
    <dbReference type="NCBI Taxonomy" id="715473"/>
    <lineage>
        <taxon>Bacteria</taxon>
        <taxon>Bacillati</taxon>
        <taxon>Actinomycetota</taxon>
        <taxon>Actinomycetes</taxon>
        <taxon>Pseudonocardiales</taxon>
        <taxon>Pseudonocardiaceae</taxon>
        <taxon>Amycolatopsis</taxon>
    </lineage>
</organism>
<evidence type="ECO:0000313" key="3">
    <source>
        <dbReference type="Proteomes" id="UP000318578"/>
    </source>
</evidence>
<name>A0A557ZZX2_9PSEU</name>
<protein>
    <submittedName>
        <fullName evidence="2">Uncharacterized protein</fullName>
    </submittedName>
</protein>
<feature type="transmembrane region" description="Helical" evidence="1">
    <location>
        <begin position="49"/>
        <end position="72"/>
    </location>
</feature>
<proteinExistence type="predicted"/>
<dbReference type="RefSeq" id="WP_144643521.1">
    <property type="nucleotide sequence ID" value="NZ_BNAX01000029.1"/>
</dbReference>
<sequence>MTWSVMALLFAIPVFALGRWGTRNAAGLAPRTLSAVVRESKERAIRRGALACQVFAGFFVLLGIAELVMWAIHR</sequence>
<accession>A0A557ZZX2</accession>
<keyword evidence="3" id="KW-1185">Reference proteome</keyword>
<dbReference type="AlphaFoldDB" id="A0A557ZZX2"/>
<reference evidence="2 3" key="1">
    <citation type="submission" date="2019-07" db="EMBL/GenBank/DDBJ databases">
        <title>New species of Amycolatopsis and Streptomyces.</title>
        <authorList>
            <person name="Duangmal K."/>
            <person name="Teo W.F.A."/>
            <person name="Lipun K."/>
        </authorList>
    </citation>
    <scope>NUCLEOTIDE SEQUENCE [LARGE SCALE GENOMIC DNA]</scope>
    <source>
        <strain evidence="2 3">JCM 30562</strain>
    </source>
</reference>
<dbReference type="EMBL" id="VJZA01000077">
    <property type="protein sequence ID" value="TVT17546.1"/>
    <property type="molecule type" value="Genomic_DNA"/>
</dbReference>
<gene>
    <name evidence="2" type="ORF">FNH06_31180</name>
</gene>
<keyword evidence="1" id="KW-1133">Transmembrane helix</keyword>
<dbReference type="Proteomes" id="UP000318578">
    <property type="component" value="Unassembled WGS sequence"/>
</dbReference>